<dbReference type="Proteomes" id="UP000050783">
    <property type="component" value="Unassembled WGS sequence"/>
</dbReference>
<dbReference type="InterPro" id="IPR019647">
    <property type="entry name" value="PhoP_reg_network_YrbL"/>
</dbReference>
<organism evidence="1 2">
    <name type="scientific">Ruegeria atlantica</name>
    <dbReference type="NCBI Taxonomy" id="81569"/>
    <lineage>
        <taxon>Bacteria</taxon>
        <taxon>Pseudomonadati</taxon>
        <taxon>Pseudomonadota</taxon>
        <taxon>Alphaproteobacteria</taxon>
        <taxon>Rhodobacterales</taxon>
        <taxon>Roseobacteraceae</taxon>
        <taxon>Ruegeria</taxon>
    </lineage>
</organism>
<dbReference type="EMBL" id="CYPU01000024">
    <property type="protein sequence ID" value="CUH47578.1"/>
    <property type="molecule type" value="Genomic_DNA"/>
</dbReference>
<evidence type="ECO:0000313" key="2">
    <source>
        <dbReference type="Proteomes" id="UP000050783"/>
    </source>
</evidence>
<evidence type="ECO:0000313" key="1">
    <source>
        <dbReference type="EMBL" id="CUH47578.1"/>
    </source>
</evidence>
<dbReference type="STRING" id="81569.RUM4293_03496"/>
<protein>
    <submittedName>
        <fullName evidence="1">PhoP regulatory network protein YrbL</fullName>
    </submittedName>
</protein>
<accession>A0A0P1ECZ7</accession>
<reference evidence="1 2" key="1">
    <citation type="submission" date="2015-09" db="EMBL/GenBank/DDBJ databases">
        <authorList>
            <consortium name="Swine Surveillance"/>
        </authorList>
    </citation>
    <scope>NUCLEOTIDE SEQUENCE [LARGE SCALE GENOMIC DNA]</scope>
    <source>
        <strain evidence="1 2">CECT 4292</strain>
    </source>
</reference>
<proteinExistence type="predicted"/>
<gene>
    <name evidence="1" type="ORF">RUA4292_01749</name>
</gene>
<dbReference type="RefSeq" id="WP_058277236.1">
    <property type="nucleotide sequence ID" value="NZ_CYPU01000024.1"/>
</dbReference>
<dbReference type="GeneID" id="55492984"/>
<dbReference type="AlphaFoldDB" id="A0A0P1ECZ7"/>
<dbReference type="Pfam" id="PF10707">
    <property type="entry name" value="YrbL-PhoP_reg"/>
    <property type="match status" value="1"/>
</dbReference>
<sequence length="221" mass="25364">MKFHQNPTLLELGNSPVIAKGNRQFVYEHPFDKGLLLKVPQPHTIDAGSRLVTDKWYDRLFRRATAFKGFMREFDEAFFLMVRHQKSPDVMPVCGVFGTAPTDKGLALVYERISDPDGQLSPSLGQLIAEDRLTPQHLSDLNKHFDQLSDERVIISNKNTGNLVYQTWPDGSGRWVWIDSFGSKQVIPLRRWVRSYNDRKLGQVRKKFFDLIDAAKGRSSD</sequence>
<dbReference type="OrthoDB" id="5421848at2"/>
<name>A0A0P1ECZ7_9RHOB</name>